<dbReference type="AlphaFoldDB" id="A0A941EBV2"/>
<dbReference type="Pfam" id="PF11377">
    <property type="entry name" value="DUF3180"/>
    <property type="match status" value="1"/>
</dbReference>
<evidence type="ECO:0000256" key="1">
    <source>
        <dbReference type="SAM" id="MobiDB-lite"/>
    </source>
</evidence>
<evidence type="ECO:0000313" key="3">
    <source>
        <dbReference type="EMBL" id="MBR7826179.1"/>
    </source>
</evidence>
<feature type="transmembrane region" description="Helical" evidence="2">
    <location>
        <begin position="94"/>
        <end position="115"/>
    </location>
</feature>
<reference evidence="3" key="1">
    <citation type="submission" date="2021-04" db="EMBL/GenBank/DDBJ databases">
        <title>Genome based classification of Actinospica acidithermotolerans sp. nov., an actinobacterium isolated from an Indonesian hot spring.</title>
        <authorList>
            <person name="Kusuma A.B."/>
            <person name="Putra K.E."/>
            <person name="Nafisah S."/>
            <person name="Loh J."/>
            <person name="Nouioui I."/>
            <person name="Goodfellow M."/>
        </authorList>
    </citation>
    <scope>NUCLEOTIDE SEQUENCE</scope>
    <source>
        <strain evidence="3">MGRD01-02</strain>
    </source>
</reference>
<keyword evidence="2" id="KW-0812">Transmembrane</keyword>
<evidence type="ECO:0000256" key="2">
    <source>
        <dbReference type="SAM" id="Phobius"/>
    </source>
</evidence>
<name>A0A941EBV2_9ACTN</name>
<dbReference type="Proteomes" id="UP000676325">
    <property type="component" value="Unassembled WGS sequence"/>
</dbReference>
<dbReference type="RefSeq" id="WP_212517328.1">
    <property type="nucleotide sequence ID" value="NZ_JAGSOH010000013.1"/>
</dbReference>
<comment type="caution">
    <text evidence="3">The sequence shown here is derived from an EMBL/GenBank/DDBJ whole genome shotgun (WGS) entry which is preliminary data.</text>
</comment>
<gene>
    <name evidence="3" type="ORF">KDK95_07690</name>
</gene>
<organism evidence="3 4">
    <name type="scientific">Actinospica acidithermotolerans</name>
    <dbReference type="NCBI Taxonomy" id="2828514"/>
    <lineage>
        <taxon>Bacteria</taxon>
        <taxon>Bacillati</taxon>
        <taxon>Actinomycetota</taxon>
        <taxon>Actinomycetes</taxon>
        <taxon>Catenulisporales</taxon>
        <taxon>Actinospicaceae</taxon>
        <taxon>Actinospica</taxon>
    </lineage>
</organism>
<keyword evidence="2" id="KW-0472">Membrane</keyword>
<protein>
    <submittedName>
        <fullName evidence="3">DUF3180 domain-containing protein</fullName>
    </submittedName>
</protein>
<feature type="transmembrane region" description="Helical" evidence="2">
    <location>
        <begin position="135"/>
        <end position="155"/>
    </location>
</feature>
<accession>A0A941EBV2</accession>
<proteinExistence type="predicted"/>
<evidence type="ECO:0000313" key="4">
    <source>
        <dbReference type="Proteomes" id="UP000676325"/>
    </source>
</evidence>
<dbReference type="EMBL" id="JAGSOH010000013">
    <property type="protein sequence ID" value="MBR7826179.1"/>
    <property type="molecule type" value="Genomic_DNA"/>
</dbReference>
<keyword evidence="4" id="KW-1185">Reference proteome</keyword>
<feature type="transmembrane region" description="Helical" evidence="2">
    <location>
        <begin position="38"/>
        <end position="58"/>
    </location>
</feature>
<feature type="region of interest" description="Disordered" evidence="1">
    <location>
        <begin position="162"/>
        <end position="181"/>
    </location>
</feature>
<dbReference type="InterPro" id="IPR021517">
    <property type="entry name" value="DUF3180"/>
</dbReference>
<sequence length="181" mass="19032">MKPTRPGVLAGLTALCAVLAFTALRFWQHLGSPPPVPLSAPITLAVLAAAVLGIALGLRARLNAYREARLRAMRGEPRVDKRGREPKPIDPLQAARALVLGKAAGLVGAVFGGIYGGYGLTLLGHLSVESYRSEALRCLFALLAGIALMAAALYLERVLRVPPEQPSTPPSGDNKLATPRA</sequence>
<keyword evidence="2" id="KW-1133">Transmembrane helix</keyword>